<dbReference type="Pfam" id="PF00682">
    <property type="entry name" value="HMGL-like"/>
    <property type="match status" value="1"/>
</dbReference>
<reference evidence="5 6" key="1">
    <citation type="submission" date="2015-02" db="EMBL/GenBank/DDBJ databases">
        <title>Draft genome sequences of ten Microbacterium spp. with emphasis on heavy metal contaminated environments.</title>
        <authorList>
            <person name="Corretto E."/>
        </authorList>
    </citation>
    <scope>NUCLEOTIDE SEQUENCE [LARGE SCALE GENOMIC DNA]</scope>
    <source>
        <strain evidence="5 6">BEL4b</strain>
    </source>
</reference>
<feature type="domain" description="Pyruvate carboxyltransferase" evidence="4">
    <location>
        <begin position="19"/>
        <end position="287"/>
    </location>
</feature>
<dbReference type="NCBIfam" id="NF004283">
    <property type="entry name" value="PRK05692.1"/>
    <property type="match status" value="1"/>
</dbReference>
<dbReference type="FunFam" id="3.20.20.70:FF:000071">
    <property type="entry name" value="Hydroxymethylglutaryl-CoA lyase"/>
    <property type="match status" value="1"/>
</dbReference>
<evidence type="ECO:0000313" key="5">
    <source>
        <dbReference type="EMBL" id="KJL30664.1"/>
    </source>
</evidence>
<dbReference type="InterPro" id="IPR043594">
    <property type="entry name" value="HMGL"/>
</dbReference>
<keyword evidence="2" id="KW-0479">Metal-binding</keyword>
<dbReference type="RefSeq" id="WP_045278148.1">
    <property type="nucleotide sequence ID" value="NZ_CAKKLT010000020.1"/>
</dbReference>
<dbReference type="SUPFAM" id="SSF51569">
    <property type="entry name" value="Aldolase"/>
    <property type="match status" value="1"/>
</dbReference>
<dbReference type="AlphaFoldDB" id="A0A0F0LD96"/>
<gene>
    <name evidence="5" type="primary">yngG</name>
    <name evidence="5" type="ORF">RS83_00733</name>
</gene>
<dbReference type="GO" id="GO:0046951">
    <property type="term" value="P:ketone body biosynthetic process"/>
    <property type="evidence" value="ECO:0007669"/>
    <property type="project" value="TreeGrafter"/>
</dbReference>
<protein>
    <submittedName>
        <fullName evidence="5">Hydroxymethylglutaryl-CoA lyase YngG</fullName>
        <ecNumber evidence="5">4.1.3.4</ecNumber>
    </submittedName>
</protein>
<sequence>MSALPSPRVEPEAGLPTRVTVYEVGPRDGLQAETDIIPSSVKAELCRRLYAAGSRDLEITSFVPPTWVPQLADAAQVVADVEVPSGARAVALVPNLRGLERAIEAGVREVAVVVSATESFAKANLNTTRAGAIDRAVEVIAAAGAQGIPVRGYVSMAFGDPWEGQVDTASVTSAAAELHAAGARTIALGDTIGVSTPGLTTRVVNETLAAGIPLDGIALHLHDTYGQSLANVLAALRLGVAEFDASVGGLGRCPYAKGATGNLATEDLVWMLHGLGIETGLDLGALAATTEWLSRVRGTRAPSNVARALAAAGLDTAEPGRPEPAQKAATA</sequence>
<evidence type="ECO:0000256" key="3">
    <source>
        <dbReference type="ARBA" id="ARBA00023239"/>
    </source>
</evidence>
<dbReference type="PANTHER" id="PTHR42738">
    <property type="entry name" value="HYDROXYMETHYLGLUTARYL-COA LYASE"/>
    <property type="match status" value="1"/>
</dbReference>
<dbReference type="OrthoDB" id="9784013at2"/>
<accession>A0A0F0LD96</accession>
<dbReference type="CDD" id="cd07938">
    <property type="entry name" value="DRE_TIM_HMGL"/>
    <property type="match status" value="1"/>
</dbReference>
<evidence type="ECO:0000259" key="4">
    <source>
        <dbReference type="PROSITE" id="PS50991"/>
    </source>
</evidence>
<evidence type="ECO:0000313" key="6">
    <source>
        <dbReference type="Proteomes" id="UP000033640"/>
    </source>
</evidence>
<dbReference type="Gene3D" id="3.20.20.70">
    <property type="entry name" value="Aldolase class I"/>
    <property type="match status" value="1"/>
</dbReference>
<dbReference type="InterPro" id="IPR013785">
    <property type="entry name" value="Aldolase_TIM"/>
</dbReference>
<dbReference type="InterPro" id="IPR000891">
    <property type="entry name" value="PYR_CT"/>
</dbReference>
<evidence type="ECO:0000256" key="1">
    <source>
        <dbReference type="ARBA" id="ARBA00009405"/>
    </source>
</evidence>
<keyword evidence="3 5" id="KW-0456">Lyase</keyword>
<dbReference type="GO" id="GO:0046872">
    <property type="term" value="F:metal ion binding"/>
    <property type="evidence" value="ECO:0007669"/>
    <property type="project" value="UniProtKB-KW"/>
</dbReference>
<dbReference type="PANTHER" id="PTHR42738:SF7">
    <property type="entry name" value="HYDROXYMETHYLGLUTARYL-COA LYASE"/>
    <property type="match status" value="1"/>
</dbReference>
<dbReference type="GO" id="GO:0004419">
    <property type="term" value="F:hydroxymethylglutaryl-CoA lyase activity"/>
    <property type="evidence" value="ECO:0007669"/>
    <property type="project" value="UniProtKB-EC"/>
</dbReference>
<dbReference type="Proteomes" id="UP000033640">
    <property type="component" value="Unassembled WGS sequence"/>
</dbReference>
<dbReference type="EMBL" id="JYIW01000018">
    <property type="protein sequence ID" value="KJL30664.1"/>
    <property type="molecule type" value="Genomic_DNA"/>
</dbReference>
<proteinExistence type="inferred from homology"/>
<comment type="similarity">
    <text evidence="1">Belongs to the HMG-CoA lyase family.</text>
</comment>
<dbReference type="GO" id="GO:0006552">
    <property type="term" value="P:L-leucine catabolic process"/>
    <property type="evidence" value="ECO:0007669"/>
    <property type="project" value="TreeGrafter"/>
</dbReference>
<organism evidence="5 6">
    <name type="scientific">Microbacterium oxydans</name>
    <dbReference type="NCBI Taxonomy" id="82380"/>
    <lineage>
        <taxon>Bacteria</taxon>
        <taxon>Bacillati</taxon>
        <taxon>Actinomycetota</taxon>
        <taxon>Actinomycetes</taxon>
        <taxon>Micrococcales</taxon>
        <taxon>Microbacteriaceae</taxon>
        <taxon>Microbacterium</taxon>
    </lineage>
</organism>
<dbReference type="PROSITE" id="PS50991">
    <property type="entry name" value="PYR_CT"/>
    <property type="match status" value="1"/>
</dbReference>
<evidence type="ECO:0000256" key="2">
    <source>
        <dbReference type="ARBA" id="ARBA00022723"/>
    </source>
</evidence>
<comment type="caution">
    <text evidence="5">The sequence shown here is derived from an EMBL/GenBank/DDBJ whole genome shotgun (WGS) entry which is preliminary data.</text>
</comment>
<dbReference type="PATRIC" id="fig|82380.11.peg.759"/>
<name>A0A0F0LD96_9MICO</name>
<dbReference type="EC" id="4.1.3.4" evidence="5"/>